<evidence type="ECO:0000256" key="2">
    <source>
        <dbReference type="ARBA" id="ARBA00005216"/>
    </source>
</evidence>
<dbReference type="PROSITE" id="PS51671">
    <property type="entry name" value="ACT"/>
    <property type="match status" value="1"/>
</dbReference>
<dbReference type="GO" id="GO:0004617">
    <property type="term" value="F:phosphoglycerate dehydrogenase activity"/>
    <property type="evidence" value="ECO:0007669"/>
    <property type="project" value="UniProtKB-UniRule"/>
</dbReference>
<dbReference type="PROSITE" id="PS00065">
    <property type="entry name" value="D_2_HYDROXYACID_DH_1"/>
    <property type="match status" value="1"/>
</dbReference>
<dbReference type="InterPro" id="IPR050857">
    <property type="entry name" value="D-2-hydroxyacid_DH"/>
</dbReference>
<comment type="pathway">
    <text evidence="2 11">Amino-acid biosynthesis; L-serine biosynthesis; L-serine from 3-phospho-D-glycerate: step 1/3.</text>
</comment>
<dbReference type="CDD" id="cd04902">
    <property type="entry name" value="ACT_3PGDH-xct"/>
    <property type="match status" value="1"/>
</dbReference>
<dbReference type="SUPFAM" id="SSF52283">
    <property type="entry name" value="Formate/glycerate dehydrogenase catalytic domain-like"/>
    <property type="match status" value="1"/>
</dbReference>
<dbReference type="UniPathway" id="UPA00135">
    <property type="reaction ID" value="UER00196"/>
</dbReference>
<evidence type="ECO:0000256" key="7">
    <source>
        <dbReference type="ARBA" id="ARBA00023027"/>
    </source>
</evidence>
<evidence type="ECO:0000256" key="6">
    <source>
        <dbReference type="ARBA" id="ARBA00023002"/>
    </source>
</evidence>
<dbReference type="PROSITE" id="PS00671">
    <property type="entry name" value="D_2_HYDROXYACID_DH_3"/>
    <property type="match status" value="1"/>
</dbReference>
<evidence type="ECO:0000256" key="5">
    <source>
        <dbReference type="ARBA" id="ARBA00022605"/>
    </source>
</evidence>
<dbReference type="EMBL" id="JXSX01000001">
    <property type="protein sequence ID" value="KIR65473.1"/>
    <property type="molecule type" value="Genomic_DNA"/>
</dbReference>
<keyword evidence="15" id="KW-1185">Reference proteome</keyword>
<keyword evidence="5 11" id="KW-0028">Amino-acid biosynthesis</keyword>
<evidence type="ECO:0000256" key="3">
    <source>
        <dbReference type="ARBA" id="ARBA00005854"/>
    </source>
</evidence>
<dbReference type="SUPFAM" id="SSF55021">
    <property type="entry name" value="ACT-like"/>
    <property type="match status" value="1"/>
</dbReference>
<dbReference type="SUPFAM" id="SSF143548">
    <property type="entry name" value="Serine metabolism enzymes domain"/>
    <property type="match status" value="1"/>
</dbReference>
<comment type="catalytic activity">
    <reaction evidence="9">
        <text>(R)-2-hydroxyglutarate + NAD(+) = 2-oxoglutarate + NADH + H(+)</text>
        <dbReference type="Rhea" id="RHEA:49612"/>
        <dbReference type="ChEBI" id="CHEBI:15378"/>
        <dbReference type="ChEBI" id="CHEBI:15801"/>
        <dbReference type="ChEBI" id="CHEBI:16810"/>
        <dbReference type="ChEBI" id="CHEBI:57540"/>
        <dbReference type="ChEBI" id="CHEBI:57945"/>
        <dbReference type="EC" id="1.1.1.399"/>
    </reaction>
</comment>
<evidence type="ECO:0000256" key="1">
    <source>
        <dbReference type="ARBA" id="ARBA00003800"/>
    </source>
</evidence>
<dbReference type="PROSITE" id="PS00670">
    <property type="entry name" value="D_2_HYDROXYACID_DH_2"/>
    <property type="match status" value="1"/>
</dbReference>
<evidence type="ECO:0000256" key="11">
    <source>
        <dbReference type="RuleBase" id="RU363003"/>
    </source>
</evidence>
<dbReference type="InterPro" id="IPR029752">
    <property type="entry name" value="D-isomer_DH_CS1"/>
</dbReference>
<dbReference type="Gene3D" id="3.40.50.720">
    <property type="entry name" value="NAD(P)-binding Rossmann-like Domain"/>
    <property type="match status" value="2"/>
</dbReference>
<evidence type="ECO:0000313" key="16">
    <source>
        <dbReference type="Proteomes" id="UP000199375"/>
    </source>
</evidence>
<dbReference type="InterPro" id="IPR045626">
    <property type="entry name" value="PGDH_ASB_dom"/>
</dbReference>
<dbReference type="EC" id="1.1.1.95" evidence="11"/>
<dbReference type="Pfam" id="PF19304">
    <property type="entry name" value="PGDH_inter"/>
    <property type="match status" value="1"/>
</dbReference>
<dbReference type="InterPro" id="IPR045865">
    <property type="entry name" value="ACT-like_dom_sf"/>
</dbReference>
<dbReference type="InterPro" id="IPR006140">
    <property type="entry name" value="D-isomer_DH_NAD-bd"/>
</dbReference>
<dbReference type="Proteomes" id="UP000032254">
    <property type="component" value="Unassembled WGS sequence"/>
</dbReference>
<protein>
    <recommendedName>
        <fullName evidence="4 11">D-3-phosphoglycerate dehydrogenase</fullName>
        <ecNumber evidence="11">1.1.1.95</ecNumber>
    </recommendedName>
</protein>
<proteinExistence type="inferred from homology"/>
<sequence length="532" mass="54332">MNPVVLIAEELAPAAIEVLAHDFDVRHVDGTDRPALLSALSEADAVIVRSATQIDAEAIAAAPRLKVVARAGVGLDNVEVPAATARGVMVVNAPTSNIVSAAEQAVALLLAVARNTASASAALKAGEWKRSKYTGVEVQGKTVGVVGLGRIGVLFASRMAAFGTRLIAYDPYIQPARAAQLGVRLVGLEELLRESDFISIHLPKTPETVGLIGEKELAIVKPGVRIVNAARGGLVDEQALADAIAEGRVGGAGVDVYAKEPCTSSPLFAFDNVVATPHLGASTAEAQDKAGLAVAKSVKLALQGEFVPDAVNVQAGGVVAEDIRPLLPLAEKLGRAFTAVAGGVAASVTVEVRGAAVAHDVSVLKLAATKGLFSSVVEEQVTYVNAPHLAAERGVEVNLASQAETTDHPTLVTVRGALPDGRTVSVSGTVAAAGARDVLKLTEVDGFDVEIGAEGILLFLRYVDRPGVVGTVGTLLGEAGINIAAMQVARREAGGETLMTLTVDQALGADLLTSAADSIGATSASAADLRDE</sequence>
<dbReference type="EMBL" id="FMCW01000001">
    <property type="protein sequence ID" value="SCE64401.1"/>
    <property type="molecule type" value="Genomic_DNA"/>
</dbReference>
<comment type="similarity">
    <text evidence="3 11">Belongs to the D-isomer specific 2-hydroxyacid dehydrogenase family.</text>
</comment>
<dbReference type="Proteomes" id="UP000199375">
    <property type="component" value="Unassembled WGS sequence"/>
</dbReference>
<dbReference type="SUPFAM" id="SSF51735">
    <property type="entry name" value="NAD(P)-binding Rossmann-fold domains"/>
    <property type="match status" value="1"/>
</dbReference>
<keyword evidence="7 11" id="KW-0520">NAD</keyword>
<dbReference type="Pfam" id="PF02826">
    <property type="entry name" value="2-Hacid_dh_C"/>
    <property type="match status" value="1"/>
</dbReference>
<dbReference type="Pfam" id="PF01842">
    <property type="entry name" value="ACT"/>
    <property type="match status" value="1"/>
</dbReference>
<dbReference type="PATRIC" id="fig|47853.6.peg.1846"/>
<keyword evidence="6 11" id="KW-0560">Oxidoreductase</keyword>
<evidence type="ECO:0000259" key="12">
    <source>
        <dbReference type="PROSITE" id="PS51671"/>
    </source>
</evidence>
<dbReference type="Gene3D" id="3.30.1330.90">
    <property type="entry name" value="D-3-phosphoglycerate dehydrogenase, domain 3"/>
    <property type="match status" value="1"/>
</dbReference>
<reference evidence="14 16" key="2">
    <citation type="submission" date="2016-06" db="EMBL/GenBank/DDBJ databases">
        <authorList>
            <person name="Kjaerup R.B."/>
            <person name="Dalgaard T.S."/>
            <person name="Juul-Madsen H.R."/>
        </authorList>
    </citation>
    <scope>NUCLEOTIDE SEQUENCE [LARGE SCALE GENOMIC DNA]</scope>
    <source>
        <strain evidence="14 16">DSM 45626</strain>
    </source>
</reference>
<dbReference type="RefSeq" id="WP_043962265.1">
    <property type="nucleotide sequence ID" value="NZ_CBDREH010000004.1"/>
</dbReference>
<dbReference type="NCBIfam" id="TIGR01327">
    <property type="entry name" value="PGDH"/>
    <property type="match status" value="1"/>
</dbReference>
<accession>A0A1C4TY93</accession>
<dbReference type="OrthoDB" id="9793626at2"/>
<dbReference type="InterPro" id="IPR006236">
    <property type="entry name" value="PGDH"/>
</dbReference>
<evidence type="ECO:0000313" key="14">
    <source>
        <dbReference type="EMBL" id="SCE64401.1"/>
    </source>
</evidence>
<evidence type="ECO:0000256" key="9">
    <source>
        <dbReference type="ARBA" id="ARBA00048126"/>
    </source>
</evidence>
<dbReference type="FunFam" id="3.40.50.720:FF:000021">
    <property type="entry name" value="D-3-phosphoglycerate dehydrogenase"/>
    <property type="match status" value="1"/>
</dbReference>
<comment type="function">
    <text evidence="1">Catalyzes the reversible oxidation of 3-phospho-D-glycerate to 3-phosphonooxypyruvate, the first step of the phosphorylated L-serine biosynthesis pathway. Also catalyzes the reversible oxidation of 2-hydroxyglutarate to 2-oxoglutarate.</text>
</comment>
<evidence type="ECO:0000256" key="4">
    <source>
        <dbReference type="ARBA" id="ARBA00021582"/>
    </source>
</evidence>
<dbReference type="InterPro" id="IPR029753">
    <property type="entry name" value="D-isomer_DH_CS"/>
</dbReference>
<dbReference type="InterPro" id="IPR036291">
    <property type="entry name" value="NAD(P)-bd_dom_sf"/>
</dbReference>
<evidence type="ECO:0000313" key="15">
    <source>
        <dbReference type="Proteomes" id="UP000032254"/>
    </source>
</evidence>
<dbReference type="Gene3D" id="3.30.70.260">
    <property type="match status" value="1"/>
</dbReference>
<feature type="domain" description="ACT" evidence="12">
    <location>
        <begin position="457"/>
        <end position="532"/>
    </location>
</feature>
<gene>
    <name evidence="14" type="ORF">GA0070558_101199</name>
    <name evidence="13" type="ORF">TK50_08690</name>
</gene>
<name>A0A0D0VXN3_9ACTN</name>
<accession>A0A0D0VXN3</accession>
<organism evidence="13 15">
    <name type="scientific">Micromonospora haikouensis</name>
    <dbReference type="NCBI Taxonomy" id="686309"/>
    <lineage>
        <taxon>Bacteria</taxon>
        <taxon>Bacillati</taxon>
        <taxon>Actinomycetota</taxon>
        <taxon>Actinomycetes</taxon>
        <taxon>Micromonosporales</taxon>
        <taxon>Micromonosporaceae</taxon>
        <taxon>Micromonospora</taxon>
    </lineage>
</organism>
<dbReference type="PANTHER" id="PTHR42789:SF1">
    <property type="entry name" value="D-ISOMER SPECIFIC 2-HYDROXYACID DEHYDROGENASE FAMILY PROTEIN (AFU_ORTHOLOGUE AFUA_6G10090)"/>
    <property type="match status" value="1"/>
</dbReference>
<comment type="catalytic activity">
    <reaction evidence="10 11">
        <text>(2R)-3-phosphoglycerate + NAD(+) = 3-phosphooxypyruvate + NADH + H(+)</text>
        <dbReference type="Rhea" id="RHEA:12641"/>
        <dbReference type="ChEBI" id="CHEBI:15378"/>
        <dbReference type="ChEBI" id="CHEBI:18110"/>
        <dbReference type="ChEBI" id="CHEBI:57540"/>
        <dbReference type="ChEBI" id="CHEBI:57945"/>
        <dbReference type="ChEBI" id="CHEBI:58272"/>
        <dbReference type="EC" id="1.1.1.95"/>
    </reaction>
</comment>
<dbReference type="InterPro" id="IPR002912">
    <property type="entry name" value="ACT_dom"/>
</dbReference>
<dbReference type="Pfam" id="PF00389">
    <property type="entry name" value="2-Hacid_dh"/>
    <property type="match status" value="1"/>
</dbReference>
<evidence type="ECO:0000256" key="10">
    <source>
        <dbReference type="ARBA" id="ARBA00048731"/>
    </source>
</evidence>
<dbReference type="PANTHER" id="PTHR42789">
    <property type="entry name" value="D-ISOMER SPECIFIC 2-HYDROXYACID DEHYDROGENASE FAMILY PROTEIN (AFU_ORTHOLOGUE AFUA_6G10090)"/>
    <property type="match status" value="1"/>
</dbReference>
<dbReference type="InterPro" id="IPR006139">
    <property type="entry name" value="D-isomer_2_OHA_DH_cat_dom"/>
</dbReference>
<reference evidence="13 15" key="1">
    <citation type="submission" date="2015-01" db="EMBL/GenBank/DDBJ databases">
        <title>Sequencing and annotation of Micromonospora carbonacea strain JXNU-1 genome.</title>
        <authorList>
            <person name="Long Z."/>
            <person name="Huang Y."/>
            <person name="Jiang Y."/>
        </authorList>
    </citation>
    <scope>NUCLEOTIDE SEQUENCE [LARGE SCALE GENOMIC DNA]</scope>
    <source>
        <strain evidence="13 15">JXNU-1</strain>
    </source>
</reference>
<dbReference type="AlphaFoldDB" id="A0A0D0VXN3"/>
<dbReference type="GeneID" id="301304212"/>
<evidence type="ECO:0000313" key="13">
    <source>
        <dbReference type="EMBL" id="KIR65473.1"/>
    </source>
</evidence>
<dbReference type="CDD" id="cd12173">
    <property type="entry name" value="PGDH_4"/>
    <property type="match status" value="1"/>
</dbReference>
<dbReference type="GO" id="GO:0051287">
    <property type="term" value="F:NAD binding"/>
    <property type="evidence" value="ECO:0007669"/>
    <property type="project" value="UniProtKB-UniRule"/>
</dbReference>
<dbReference type="GO" id="GO:0006564">
    <property type="term" value="P:L-serine biosynthetic process"/>
    <property type="evidence" value="ECO:0007669"/>
    <property type="project" value="UniProtKB-UniRule"/>
</dbReference>
<dbReference type="InterPro" id="IPR029009">
    <property type="entry name" value="ASB_dom_sf"/>
</dbReference>
<keyword evidence="8 11" id="KW-0718">Serine biosynthesis</keyword>
<evidence type="ECO:0000256" key="8">
    <source>
        <dbReference type="ARBA" id="ARBA00023299"/>
    </source>
</evidence>